<feature type="compositionally biased region" description="Polar residues" evidence="1">
    <location>
        <begin position="9"/>
        <end position="21"/>
    </location>
</feature>
<name>A0A7J0GUA6_9ERIC</name>
<evidence type="ECO:0000313" key="2">
    <source>
        <dbReference type="EMBL" id="GFZ14372.1"/>
    </source>
</evidence>
<evidence type="ECO:0000313" key="3">
    <source>
        <dbReference type="Proteomes" id="UP000585474"/>
    </source>
</evidence>
<reference evidence="2 3" key="1">
    <citation type="submission" date="2019-07" db="EMBL/GenBank/DDBJ databases">
        <title>De Novo Assembly of kiwifruit Actinidia rufa.</title>
        <authorList>
            <person name="Sugita-Konishi S."/>
            <person name="Sato K."/>
            <person name="Mori E."/>
            <person name="Abe Y."/>
            <person name="Kisaki G."/>
            <person name="Hamano K."/>
            <person name="Suezawa K."/>
            <person name="Otani M."/>
            <person name="Fukuda T."/>
            <person name="Manabe T."/>
            <person name="Gomi K."/>
            <person name="Tabuchi M."/>
            <person name="Akimitsu K."/>
            <person name="Kataoka I."/>
        </authorList>
    </citation>
    <scope>NUCLEOTIDE SEQUENCE [LARGE SCALE GENOMIC DNA]</scope>
    <source>
        <strain evidence="3">cv. Fuchu</strain>
    </source>
</reference>
<sequence length="129" mass="13843">MPKRKGNFGVSSSRLVPSDETVGNQSSAIHVVRTYTDQSVTNGMAENVALLTNLSSCTILWVRLATSSSARRPYVHPLGSQTTNALGFRGKTCSINAVNKRCIADGMAYVSLRPGQLRFSAGDHLTARS</sequence>
<feature type="region of interest" description="Disordered" evidence="1">
    <location>
        <begin position="1"/>
        <end position="21"/>
    </location>
</feature>
<proteinExistence type="predicted"/>
<evidence type="ECO:0000256" key="1">
    <source>
        <dbReference type="SAM" id="MobiDB-lite"/>
    </source>
</evidence>
<organism evidence="2 3">
    <name type="scientific">Actinidia rufa</name>
    <dbReference type="NCBI Taxonomy" id="165716"/>
    <lineage>
        <taxon>Eukaryota</taxon>
        <taxon>Viridiplantae</taxon>
        <taxon>Streptophyta</taxon>
        <taxon>Embryophyta</taxon>
        <taxon>Tracheophyta</taxon>
        <taxon>Spermatophyta</taxon>
        <taxon>Magnoliopsida</taxon>
        <taxon>eudicotyledons</taxon>
        <taxon>Gunneridae</taxon>
        <taxon>Pentapetalae</taxon>
        <taxon>asterids</taxon>
        <taxon>Ericales</taxon>
        <taxon>Actinidiaceae</taxon>
        <taxon>Actinidia</taxon>
    </lineage>
</organism>
<dbReference type="Proteomes" id="UP000585474">
    <property type="component" value="Unassembled WGS sequence"/>
</dbReference>
<protein>
    <submittedName>
        <fullName evidence="2">Uncharacterized protein</fullName>
    </submittedName>
</protein>
<dbReference type="EMBL" id="BJWL01000024">
    <property type="protein sequence ID" value="GFZ14372.1"/>
    <property type="molecule type" value="Genomic_DNA"/>
</dbReference>
<dbReference type="AlphaFoldDB" id="A0A7J0GUA6"/>
<accession>A0A7J0GUA6</accession>
<gene>
    <name evidence="2" type="ORF">Acr_24g0005620</name>
</gene>
<comment type="caution">
    <text evidence="2">The sequence shown here is derived from an EMBL/GenBank/DDBJ whole genome shotgun (WGS) entry which is preliminary data.</text>
</comment>
<keyword evidence="3" id="KW-1185">Reference proteome</keyword>